<feature type="compositionally biased region" description="Polar residues" evidence="11">
    <location>
        <begin position="564"/>
        <end position="580"/>
    </location>
</feature>
<comment type="catalytic activity">
    <reaction evidence="9">
        <text>L-seryl-[protein] + ATP = O-phospho-L-seryl-[protein] + ADP + H(+)</text>
        <dbReference type="Rhea" id="RHEA:17989"/>
        <dbReference type="Rhea" id="RHEA-COMP:9863"/>
        <dbReference type="Rhea" id="RHEA-COMP:11604"/>
        <dbReference type="ChEBI" id="CHEBI:15378"/>
        <dbReference type="ChEBI" id="CHEBI:29999"/>
        <dbReference type="ChEBI" id="CHEBI:30616"/>
        <dbReference type="ChEBI" id="CHEBI:83421"/>
        <dbReference type="ChEBI" id="CHEBI:456216"/>
        <dbReference type="EC" id="2.7.11.1"/>
    </reaction>
</comment>
<proteinExistence type="predicted"/>
<feature type="region of interest" description="Disordered" evidence="11">
    <location>
        <begin position="558"/>
        <end position="626"/>
    </location>
</feature>
<dbReference type="Proteomes" id="UP000002258">
    <property type="component" value="Chromosome 4"/>
</dbReference>
<evidence type="ECO:0000256" key="1">
    <source>
        <dbReference type="ARBA" id="ARBA00012513"/>
    </source>
</evidence>
<dbReference type="EMBL" id="CP000498">
    <property type="protein sequence ID" value="ABN66556.2"/>
    <property type="molecule type" value="Genomic_DNA"/>
</dbReference>
<dbReference type="InterPro" id="IPR000719">
    <property type="entry name" value="Prot_kinase_dom"/>
</dbReference>
<dbReference type="eggNOG" id="KOG0583">
    <property type="taxonomic scope" value="Eukaryota"/>
</dbReference>
<evidence type="ECO:0000259" key="12">
    <source>
        <dbReference type="PROSITE" id="PS50011"/>
    </source>
</evidence>
<evidence type="ECO:0000256" key="4">
    <source>
        <dbReference type="ARBA" id="ARBA00022679"/>
    </source>
</evidence>
<evidence type="ECO:0000256" key="10">
    <source>
        <dbReference type="PROSITE-ProRule" id="PRU10141"/>
    </source>
</evidence>
<dbReference type="HOGENOM" id="CLU_005687_0_0_1"/>
<organism evidence="13 14">
    <name type="scientific">Scheffersomyces stipitis (strain ATCC 58785 / CBS 6054 / NBRC 10063 / NRRL Y-11545)</name>
    <name type="common">Yeast</name>
    <name type="synonym">Pichia stipitis</name>
    <dbReference type="NCBI Taxonomy" id="322104"/>
    <lineage>
        <taxon>Eukaryota</taxon>
        <taxon>Fungi</taxon>
        <taxon>Dikarya</taxon>
        <taxon>Ascomycota</taxon>
        <taxon>Saccharomycotina</taxon>
        <taxon>Pichiomycetes</taxon>
        <taxon>Debaryomycetaceae</taxon>
        <taxon>Scheffersomyces</taxon>
    </lineage>
</organism>
<dbReference type="CDD" id="cd14003">
    <property type="entry name" value="STKc_AMPK-like"/>
    <property type="match status" value="1"/>
</dbReference>
<feature type="region of interest" description="Disordered" evidence="11">
    <location>
        <begin position="733"/>
        <end position="775"/>
    </location>
</feature>
<dbReference type="PROSITE" id="PS50011">
    <property type="entry name" value="PROTEIN_KINASE_DOM"/>
    <property type="match status" value="1"/>
</dbReference>
<evidence type="ECO:0000256" key="6">
    <source>
        <dbReference type="ARBA" id="ARBA00022777"/>
    </source>
</evidence>
<dbReference type="SUPFAM" id="SSF56112">
    <property type="entry name" value="Protein kinase-like (PK-like)"/>
    <property type="match status" value="1"/>
</dbReference>
<evidence type="ECO:0000313" key="14">
    <source>
        <dbReference type="Proteomes" id="UP000002258"/>
    </source>
</evidence>
<feature type="region of interest" description="Disordered" evidence="11">
    <location>
        <begin position="899"/>
        <end position="960"/>
    </location>
</feature>
<dbReference type="InterPro" id="IPR017441">
    <property type="entry name" value="Protein_kinase_ATP_BS"/>
</dbReference>
<dbReference type="OrthoDB" id="942095at2759"/>
<evidence type="ECO:0000256" key="2">
    <source>
        <dbReference type="ARBA" id="ARBA00022527"/>
    </source>
</evidence>
<dbReference type="EC" id="2.7.11.1" evidence="1"/>
<dbReference type="GO" id="GO:0004674">
    <property type="term" value="F:protein serine/threonine kinase activity"/>
    <property type="evidence" value="ECO:0007669"/>
    <property type="project" value="UniProtKB-KW"/>
</dbReference>
<dbReference type="OMA" id="AQFNDFY"/>
<keyword evidence="7 10" id="KW-0067">ATP-binding</keyword>
<dbReference type="Pfam" id="PF00069">
    <property type="entry name" value="Pkinase"/>
    <property type="match status" value="1"/>
</dbReference>
<protein>
    <recommendedName>
        <fullName evidence="1">non-specific serine/threonine protein kinase</fullName>
        <ecNumber evidence="1">2.7.11.1</ecNumber>
    </recommendedName>
</protein>
<dbReference type="RefSeq" id="XP_001384585.2">
    <property type="nucleotide sequence ID" value="XM_001384548.1"/>
</dbReference>
<feature type="binding site" evidence="10">
    <location>
        <position position="68"/>
    </location>
    <ligand>
        <name>ATP</name>
        <dbReference type="ChEBI" id="CHEBI:30616"/>
    </ligand>
</feature>
<reference evidence="13 14" key="1">
    <citation type="journal article" date="2007" name="Nat. Biotechnol.">
        <title>Genome sequence of the lignocellulose-bioconverting and xylose-fermenting yeast Pichia stipitis.</title>
        <authorList>
            <person name="Jeffries T.W."/>
            <person name="Grigoriev I.V."/>
            <person name="Grimwood J."/>
            <person name="Laplaza J.M."/>
            <person name="Aerts A."/>
            <person name="Salamov A."/>
            <person name="Schmutz J."/>
            <person name="Lindquist E."/>
            <person name="Dehal P."/>
            <person name="Shapiro H."/>
            <person name="Jin Y.S."/>
            <person name="Passoth V."/>
            <person name="Richardson P.M."/>
        </authorList>
    </citation>
    <scope>NUCLEOTIDE SEQUENCE [LARGE SCALE GENOMIC DNA]</scope>
    <source>
        <strain evidence="14">ATCC 58785 / CBS 6054 / NBRC 10063 / NRRL Y-11545</strain>
    </source>
</reference>
<dbReference type="GO" id="GO:0035556">
    <property type="term" value="P:intracellular signal transduction"/>
    <property type="evidence" value="ECO:0007669"/>
    <property type="project" value="TreeGrafter"/>
</dbReference>
<evidence type="ECO:0000256" key="8">
    <source>
        <dbReference type="ARBA" id="ARBA00047899"/>
    </source>
</evidence>
<feature type="compositionally biased region" description="Polar residues" evidence="11">
    <location>
        <begin position="733"/>
        <end position="754"/>
    </location>
</feature>
<keyword evidence="3" id="KW-0597">Phosphoprotein</keyword>
<accession>A3LUB0</accession>
<keyword evidence="5 10" id="KW-0547">Nucleotide-binding</keyword>
<dbReference type="STRING" id="322104.A3LUB0"/>
<dbReference type="FunFam" id="1.10.510.10:FF:000650">
    <property type="entry name" value="Serine/threonine-protein kinase ppk16"/>
    <property type="match status" value="1"/>
</dbReference>
<evidence type="ECO:0000256" key="7">
    <source>
        <dbReference type="ARBA" id="ARBA00022840"/>
    </source>
</evidence>
<keyword evidence="4" id="KW-0808">Transferase</keyword>
<feature type="region of interest" description="Disordered" evidence="11">
    <location>
        <begin position="790"/>
        <end position="811"/>
    </location>
</feature>
<evidence type="ECO:0000256" key="5">
    <source>
        <dbReference type="ARBA" id="ARBA00022741"/>
    </source>
</evidence>
<dbReference type="PROSITE" id="PS00108">
    <property type="entry name" value="PROTEIN_KINASE_ST"/>
    <property type="match status" value="1"/>
</dbReference>
<dbReference type="InterPro" id="IPR008271">
    <property type="entry name" value="Ser/Thr_kinase_AS"/>
</dbReference>
<evidence type="ECO:0000256" key="11">
    <source>
        <dbReference type="SAM" id="MobiDB-lite"/>
    </source>
</evidence>
<sequence length="960" mass="108910">MNGASRVISDQNQRAQLAAQFNDFYLHITSPNVTQIGNYRIIEEIGEGAFGKVYLAKHVLLNIEVVLKCGLVDDPNIVREIYYHKQLKHKNIVSLYEVIKTESHLWLVLEYCQGGELFYYIYEKKRLDYRECQHLFFQIVLALRHVHSLNLSHRDLKLENILLADKKRSIVKITDFGFVREFDPSNRRFLSTICGTTVYMAPELLKNEKYSGFASDIWALGVILFTMIYGEMPFDEDDDLRTKYKIVNEEPFYRDNIPQHLVQLIQKMLSKDPNERPHLNDILNSQFLIDIHNKFTERDSKKYNDTESIISIHQYYSNCARPFQSKVEKEIIKRLQKLNFDIDELQACVYSNDMNSLTAFYELMLTQEFSKKKRKYYREKQKKYYEAKRTLRKSRKRVKSALSLSDSSVTGNAPPLERIISSLSLSSNRNGSRAALNKTVESRMSSDGAERRSSHTRTASGSGPTLRIDNNGLLNVGSSPGSPTSTRSRGAPDTPRERENSHATVETGPPLQRIVSFVPEDNRRRSDISVVASNEPLKKKIKNGNFLNKIQFWKKSRKEEDLDSNYSVHSRQFPKSSTDYSNEKNEDRPLEITINRSSPSRDMNDVNSGSPHAEHRHSERHSGPLMENFTLNQPALTMRKDDSIEDPAVSLTLNETNSPTPPVTDQSGSRTVRTRPTSMISQMSQVSHLSQMSTMMSESELDILDETDTMDDEYDDDDDGAYESSLNISQDFTRHSSTAMTPTSSFGANAQSKYASAKKRPGYKRNGSDFSLKSGSTSYKHNKKFSLSQLSSNSSEESSIKSNSNFVAPIPTKPTIASTLNGDLDGTLTPTHIARANSPDLAKGKTKKRWNPIFSDNITSNSYNQSSSPLYGNGQMMDYRAHSPPPNKMNTKYPVKTLFDQKKQAKTSPSPGYVSGPSPKDAARSDTRWEPNFVSTSVVGSFTAPKSGFEPVNEEDENEY</sequence>
<evidence type="ECO:0000313" key="13">
    <source>
        <dbReference type="EMBL" id="ABN66556.2"/>
    </source>
</evidence>
<dbReference type="GO" id="GO:0005737">
    <property type="term" value="C:cytoplasm"/>
    <property type="evidence" value="ECO:0007669"/>
    <property type="project" value="TreeGrafter"/>
</dbReference>
<gene>
    <name evidence="13" type="ORF">PICST_67669</name>
</gene>
<dbReference type="InParanoid" id="A3LUB0"/>
<dbReference type="KEGG" id="pic:PICST_67669"/>
<dbReference type="FunCoup" id="A3LUB0">
    <property type="interactions" value="227"/>
</dbReference>
<dbReference type="GO" id="GO:0005524">
    <property type="term" value="F:ATP binding"/>
    <property type="evidence" value="ECO:0007669"/>
    <property type="project" value="UniProtKB-UniRule"/>
</dbReference>
<keyword evidence="14" id="KW-1185">Reference proteome</keyword>
<name>A3LUB0_PICST</name>
<feature type="compositionally biased region" description="Low complexity" evidence="11">
    <location>
        <begin position="477"/>
        <end position="489"/>
    </location>
</feature>
<dbReference type="PANTHER" id="PTHR24346:SF110">
    <property type="entry name" value="NON-SPECIFIC SERINE_THREONINE PROTEIN KINASE"/>
    <property type="match status" value="1"/>
</dbReference>
<comment type="catalytic activity">
    <reaction evidence="8">
        <text>L-threonyl-[protein] + ATP = O-phospho-L-threonyl-[protein] + ADP + H(+)</text>
        <dbReference type="Rhea" id="RHEA:46608"/>
        <dbReference type="Rhea" id="RHEA-COMP:11060"/>
        <dbReference type="Rhea" id="RHEA-COMP:11605"/>
        <dbReference type="ChEBI" id="CHEBI:15378"/>
        <dbReference type="ChEBI" id="CHEBI:30013"/>
        <dbReference type="ChEBI" id="CHEBI:30616"/>
        <dbReference type="ChEBI" id="CHEBI:61977"/>
        <dbReference type="ChEBI" id="CHEBI:456216"/>
        <dbReference type="EC" id="2.7.11.1"/>
    </reaction>
</comment>
<dbReference type="GeneID" id="4838563"/>
<feature type="compositionally biased region" description="Low complexity" evidence="11">
    <location>
        <begin position="908"/>
        <end position="919"/>
    </location>
</feature>
<dbReference type="PANTHER" id="PTHR24346">
    <property type="entry name" value="MAP/MICROTUBULE AFFINITY-REGULATING KINASE"/>
    <property type="match status" value="1"/>
</dbReference>
<keyword evidence="6 13" id="KW-0418">Kinase</keyword>
<feature type="compositionally biased region" description="Basic and acidic residues" evidence="11">
    <location>
        <begin position="612"/>
        <end position="622"/>
    </location>
</feature>
<feature type="compositionally biased region" description="Basic and acidic residues" evidence="11">
    <location>
        <begin position="581"/>
        <end position="590"/>
    </location>
</feature>
<dbReference type="AlphaFoldDB" id="A3LUB0"/>
<dbReference type="PROSITE" id="PS00107">
    <property type="entry name" value="PROTEIN_KINASE_ATP"/>
    <property type="match status" value="1"/>
</dbReference>
<feature type="domain" description="Protein kinase" evidence="12">
    <location>
        <begin position="39"/>
        <end position="288"/>
    </location>
</feature>
<keyword evidence="2 13" id="KW-0723">Serine/threonine-protein kinase</keyword>
<feature type="compositionally biased region" description="Low complexity" evidence="11">
    <location>
        <begin position="790"/>
        <end position="806"/>
    </location>
</feature>
<dbReference type="InterPro" id="IPR011009">
    <property type="entry name" value="Kinase-like_dom_sf"/>
</dbReference>
<dbReference type="SMART" id="SM00220">
    <property type="entry name" value="S_TKc"/>
    <property type="match status" value="1"/>
</dbReference>
<dbReference type="Gene3D" id="1.10.510.10">
    <property type="entry name" value="Transferase(Phosphotransferase) domain 1"/>
    <property type="match status" value="1"/>
</dbReference>
<evidence type="ECO:0000256" key="3">
    <source>
        <dbReference type="ARBA" id="ARBA00022553"/>
    </source>
</evidence>
<feature type="region of interest" description="Disordered" evidence="11">
    <location>
        <begin position="652"/>
        <end position="681"/>
    </location>
</feature>
<evidence type="ECO:0000256" key="9">
    <source>
        <dbReference type="ARBA" id="ARBA00048679"/>
    </source>
</evidence>
<dbReference type="GO" id="GO:0030447">
    <property type="term" value="P:filamentous growth"/>
    <property type="evidence" value="ECO:0007669"/>
    <property type="project" value="UniProtKB-ARBA"/>
</dbReference>
<feature type="region of interest" description="Disordered" evidence="11">
    <location>
        <begin position="427"/>
        <end position="511"/>
    </location>
</feature>
<feature type="compositionally biased region" description="Polar residues" evidence="11">
    <location>
        <begin position="594"/>
        <end position="610"/>
    </location>
</feature>